<evidence type="ECO:0000256" key="2">
    <source>
        <dbReference type="ARBA" id="ARBA00004496"/>
    </source>
</evidence>
<dbReference type="GeneID" id="25912952"/>
<dbReference type="InterPro" id="IPR011993">
    <property type="entry name" value="PH-like_dom_sf"/>
</dbReference>
<protein>
    <submittedName>
        <fullName evidence="5">Uncharacterized protein</fullName>
    </submittedName>
</protein>
<evidence type="ECO:0000256" key="3">
    <source>
        <dbReference type="ARBA" id="ARBA00022490"/>
    </source>
</evidence>
<dbReference type="GO" id="GO:0005681">
    <property type="term" value="C:spliceosomal complex"/>
    <property type="evidence" value="ECO:0007669"/>
    <property type="project" value="TreeGrafter"/>
</dbReference>
<dbReference type="STRING" id="667725.A0A0L0FE33"/>
<evidence type="ECO:0000256" key="4">
    <source>
        <dbReference type="ARBA" id="ARBA00023242"/>
    </source>
</evidence>
<dbReference type="EMBL" id="KQ243906">
    <property type="protein sequence ID" value="KNC75019.1"/>
    <property type="molecule type" value="Genomic_DNA"/>
</dbReference>
<accession>A0A0L0FE33</accession>
<name>A0A0L0FE33_9EUKA</name>
<dbReference type="GO" id="GO:0000387">
    <property type="term" value="P:spliceosomal snRNP assembly"/>
    <property type="evidence" value="ECO:0007669"/>
    <property type="project" value="TreeGrafter"/>
</dbReference>
<reference evidence="5 6" key="1">
    <citation type="submission" date="2011-02" db="EMBL/GenBank/DDBJ databases">
        <title>The Genome Sequence of Sphaeroforma arctica JP610.</title>
        <authorList>
            <consortium name="The Broad Institute Genome Sequencing Platform"/>
            <person name="Russ C."/>
            <person name="Cuomo C."/>
            <person name="Young S.K."/>
            <person name="Zeng Q."/>
            <person name="Gargeya S."/>
            <person name="Alvarado L."/>
            <person name="Berlin A."/>
            <person name="Chapman S.B."/>
            <person name="Chen Z."/>
            <person name="Freedman E."/>
            <person name="Gellesch M."/>
            <person name="Goldberg J."/>
            <person name="Griggs A."/>
            <person name="Gujja S."/>
            <person name="Heilman E."/>
            <person name="Heiman D."/>
            <person name="Howarth C."/>
            <person name="Mehta T."/>
            <person name="Neiman D."/>
            <person name="Pearson M."/>
            <person name="Roberts A."/>
            <person name="Saif S."/>
            <person name="Shea T."/>
            <person name="Shenoy N."/>
            <person name="Sisk P."/>
            <person name="Stolte C."/>
            <person name="Sykes S."/>
            <person name="White J."/>
            <person name="Yandava C."/>
            <person name="Burger G."/>
            <person name="Gray M.W."/>
            <person name="Holland P.W.H."/>
            <person name="King N."/>
            <person name="Lang F.B.F."/>
            <person name="Roger A.J."/>
            <person name="Ruiz-Trillo I."/>
            <person name="Haas B."/>
            <person name="Nusbaum C."/>
            <person name="Birren B."/>
        </authorList>
    </citation>
    <scope>NUCLEOTIDE SEQUENCE [LARGE SCALE GENOMIC DNA]</scope>
    <source>
        <strain evidence="5 6">JP610</strain>
    </source>
</reference>
<dbReference type="InterPro" id="IPR039924">
    <property type="entry name" value="ICln/Lot5/Saf5"/>
</dbReference>
<evidence type="ECO:0000256" key="1">
    <source>
        <dbReference type="ARBA" id="ARBA00004123"/>
    </source>
</evidence>
<evidence type="ECO:0000313" key="5">
    <source>
        <dbReference type="EMBL" id="KNC75019.1"/>
    </source>
</evidence>
<organism evidence="5 6">
    <name type="scientific">Sphaeroforma arctica JP610</name>
    <dbReference type="NCBI Taxonomy" id="667725"/>
    <lineage>
        <taxon>Eukaryota</taxon>
        <taxon>Ichthyosporea</taxon>
        <taxon>Ichthyophonida</taxon>
        <taxon>Sphaeroforma</taxon>
    </lineage>
</organism>
<comment type="subcellular location">
    <subcellularLocation>
        <location evidence="2">Cytoplasm</location>
    </subcellularLocation>
    <subcellularLocation>
        <location evidence="1">Nucleus</location>
    </subcellularLocation>
</comment>
<keyword evidence="3" id="KW-0963">Cytoplasm</keyword>
<keyword evidence="4" id="KW-0539">Nucleus</keyword>
<dbReference type="AlphaFoldDB" id="A0A0L0FE33"/>
<evidence type="ECO:0000313" key="6">
    <source>
        <dbReference type="Proteomes" id="UP000054560"/>
    </source>
</evidence>
<dbReference type="GO" id="GO:0045292">
    <property type="term" value="P:mRNA cis splicing, via spliceosome"/>
    <property type="evidence" value="ECO:0007669"/>
    <property type="project" value="TreeGrafter"/>
</dbReference>
<dbReference type="Pfam" id="PF03517">
    <property type="entry name" value="Voldacs"/>
    <property type="match status" value="1"/>
</dbReference>
<dbReference type="PANTHER" id="PTHR21399:SF0">
    <property type="entry name" value="METHYLOSOME SUBUNIT PICLN"/>
    <property type="match status" value="1"/>
</dbReference>
<keyword evidence="6" id="KW-1185">Reference proteome</keyword>
<dbReference type="GO" id="GO:0034715">
    <property type="term" value="C:pICln-Sm protein complex"/>
    <property type="evidence" value="ECO:0007669"/>
    <property type="project" value="TreeGrafter"/>
</dbReference>
<dbReference type="Gene3D" id="2.30.29.30">
    <property type="entry name" value="Pleckstrin-homology domain (PH domain)/Phosphotyrosine-binding domain (PTB)"/>
    <property type="match status" value="1"/>
</dbReference>
<dbReference type="GO" id="GO:0005829">
    <property type="term" value="C:cytosol"/>
    <property type="evidence" value="ECO:0007669"/>
    <property type="project" value="TreeGrafter"/>
</dbReference>
<dbReference type="OrthoDB" id="19714at2759"/>
<dbReference type="RefSeq" id="XP_014148921.1">
    <property type="nucleotide sequence ID" value="XM_014293446.1"/>
</dbReference>
<proteinExistence type="predicted"/>
<sequence length="123" mass="13543">MCHATCREPSGAVSQPCIYCHLDTDEPVGSDDEQTGGDSLTAVSELRFAPEDDSQLDAIFRAMSDCQALHPDEDFEPDSMADQFFTADNLPGTLNDNAMEQLSRYDDMLDDTSAEKNIDEAEQ</sequence>
<dbReference type="Proteomes" id="UP000054560">
    <property type="component" value="Unassembled WGS sequence"/>
</dbReference>
<dbReference type="PANTHER" id="PTHR21399">
    <property type="entry name" value="CHLORIDE CONDUCTANCE REGULATORY PROTEIN ICLN"/>
    <property type="match status" value="1"/>
</dbReference>
<gene>
    <name evidence="5" type="ORF">SARC_12448</name>
</gene>